<dbReference type="InterPro" id="IPR038084">
    <property type="entry name" value="PduO/GlcC-like_sf"/>
</dbReference>
<dbReference type="PANTHER" id="PTHR34309:SF1">
    <property type="entry name" value="PROTEIN GLCG"/>
    <property type="match status" value="1"/>
</dbReference>
<evidence type="ECO:0000313" key="2">
    <source>
        <dbReference type="EMBL" id="RED16774.1"/>
    </source>
</evidence>
<dbReference type="Gene3D" id="3.30.450.150">
    <property type="entry name" value="Haem-degrading domain"/>
    <property type="match status" value="1"/>
</dbReference>
<dbReference type="OrthoDB" id="9815788at2"/>
<gene>
    <name evidence="2" type="ORF">DFR46_1804</name>
</gene>
<proteinExistence type="predicted"/>
<keyword evidence="3" id="KW-1185">Reference proteome</keyword>
<reference evidence="2 3" key="1">
    <citation type="submission" date="2018-07" db="EMBL/GenBank/DDBJ databases">
        <title>Genomic Encyclopedia of Type Strains, Phase IV (KMG-IV): sequencing the most valuable type-strain genomes for metagenomic binning, comparative biology and taxonomic classification.</title>
        <authorList>
            <person name="Goeker M."/>
        </authorList>
    </citation>
    <scope>NUCLEOTIDE SEQUENCE [LARGE SCALE GENOMIC DNA]</scope>
    <source>
        <strain evidence="2 3">DSM 26725</strain>
    </source>
</reference>
<evidence type="ECO:0000313" key="3">
    <source>
        <dbReference type="Proteomes" id="UP000256310"/>
    </source>
</evidence>
<dbReference type="PANTHER" id="PTHR34309">
    <property type="entry name" value="SLR1406 PROTEIN"/>
    <property type="match status" value="1"/>
</dbReference>
<accession>A0A3D9FG28</accession>
<protein>
    <submittedName>
        <fullName evidence="2">Glc operon protein GlcG</fullName>
    </submittedName>
</protein>
<dbReference type="AlphaFoldDB" id="A0A3D9FG28"/>
<name>A0A3D9FG28_9SPHN</name>
<dbReference type="InterPro" id="IPR005624">
    <property type="entry name" value="PduO/GlcC-like"/>
</dbReference>
<dbReference type="SUPFAM" id="SSF143744">
    <property type="entry name" value="GlcG-like"/>
    <property type="match status" value="1"/>
</dbReference>
<dbReference type="InterPro" id="IPR052517">
    <property type="entry name" value="GlcG_carb_metab_protein"/>
</dbReference>
<comment type="caution">
    <text evidence="2">The sequence shown here is derived from an EMBL/GenBank/DDBJ whole genome shotgun (WGS) entry which is preliminary data.</text>
</comment>
<dbReference type="Pfam" id="PF03928">
    <property type="entry name" value="HbpS-like"/>
    <property type="match status" value="1"/>
</dbReference>
<evidence type="ECO:0000256" key="1">
    <source>
        <dbReference type="SAM" id="MobiDB-lite"/>
    </source>
</evidence>
<feature type="region of interest" description="Disordered" evidence="1">
    <location>
        <begin position="118"/>
        <end position="138"/>
    </location>
</feature>
<sequence>MIPHKPTLNSALARTALDAALAAANADGPAMSIAVVDEGGFPLCLERMDGAGLMTAKVAAEKARTAALLRAPSRVLADRVATDPALLRLTDYLPMAGGLPIMAEGRCIGAIGVSGGTPEQDEQVGQAGLAALGRDHPS</sequence>
<dbReference type="EMBL" id="QRDP01000004">
    <property type="protein sequence ID" value="RED16774.1"/>
    <property type="molecule type" value="Genomic_DNA"/>
</dbReference>
<dbReference type="Proteomes" id="UP000256310">
    <property type="component" value="Unassembled WGS sequence"/>
</dbReference>
<dbReference type="RefSeq" id="WP_116236148.1">
    <property type="nucleotide sequence ID" value="NZ_QRDP01000004.1"/>
</dbReference>
<organism evidence="2 3">
    <name type="scientific">Parasphingopyxis lamellibrachiae</name>
    <dbReference type="NCBI Taxonomy" id="680125"/>
    <lineage>
        <taxon>Bacteria</taxon>
        <taxon>Pseudomonadati</taxon>
        <taxon>Pseudomonadota</taxon>
        <taxon>Alphaproteobacteria</taxon>
        <taxon>Sphingomonadales</taxon>
        <taxon>Sphingomonadaceae</taxon>
        <taxon>Parasphingopyxis</taxon>
    </lineage>
</organism>